<dbReference type="GO" id="GO:0032259">
    <property type="term" value="P:methylation"/>
    <property type="evidence" value="ECO:0007669"/>
    <property type="project" value="UniProtKB-KW"/>
</dbReference>
<dbReference type="SUPFAM" id="SSF47757">
    <property type="entry name" value="Chemotaxis receptor methyltransferase CheR, N-terminal domain"/>
    <property type="match status" value="1"/>
</dbReference>
<evidence type="ECO:0000256" key="1">
    <source>
        <dbReference type="ARBA" id="ARBA00001541"/>
    </source>
</evidence>
<evidence type="ECO:0000256" key="6">
    <source>
        <dbReference type="PIRSR" id="PIRSR000410-1"/>
    </source>
</evidence>
<dbReference type="PRINTS" id="PR00996">
    <property type="entry name" value="CHERMTFRASE"/>
</dbReference>
<protein>
    <recommendedName>
        <fullName evidence="5">Chemotaxis protein methyltransferase</fullName>
        <ecNumber evidence="5">2.1.1.80</ecNumber>
    </recommendedName>
</protein>
<dbReference type="SUPFAM" id="SSF53335">
    <property type="entry name" value="S-adenosyl-L-methionine-dependent methyltransferases"/>
    <property type="match status" value="1"/>
</dbReference>
<feature type="binding site" evidence="6">
    <location>
        <position position="65"/>
    </location>
    <ligand>
        <name>S-adenosyl-L-methionine</name>
        <dbReference type="ChEBI" id="CHEBI:59789"/>
    </ligand>
</feature>
<dbReference type="InterPro" id="IPR000780">
    <property type="entry name" value="CheR_MeTrfase"/>
</dbReference>
<reference evidence="8 9" key="1">
    <citation type="journal article" date="2018" name="Arch. Microbiol.">
        <title>New insights into the metabolic potential of the phototrophic purple bacterium Rhodopila globiformis DSM 161(T) from its draft genome sequence and evidence for a vanadium-dependent nitrogenase.</title>
        <authorList>
            <person name="Imhoff J.F."/>
            <person name="Rahn T."/>
            <person name="Kunzel S."/>
            <person name="Neulinger S.C."/>
        </authorList>
    </citation>
    <scope>NUCLEOTIDE SEQUENCE [LARGE SCALE GENOMIC DNA]</scope>
    <source>
        <strain evidence="8 9">DSM 16996</strain>
    </source>
</reference>
<accession>A0A2S6MU33</accession>
<dbReference type="EC" id="2.1.1.80" evidence="5"/>
<proteinExistence type="predicted"/>
<dbReference type="Gene3D" id="3.40.50.150">
    <property type="entry name" value="Vaccinia Virus protein VP39"/>
    <property type="match status" value="1"/>
</dbReference>
<dbReference type="AlphaFoldDB" id="A0A2S6MU33"/>
<dbReference type="Pfam" id="PF01739">
    <property type="entry name" value="CheR"/>
    <property type="match status" value="1"/>
</dbReference>
<dbReference type="CDD" id="cd02440">
    <property type="entry name" value="AdoMet_MTases"/>
    <property type="match status" value="1"/>
</dbReference>
<dbReference type="EMBL" id="NHSJ01000140">
    <property type="protein sequence ID" value="PPQ25867.1"/>
    <property type="molecule type" value="Genomic_DNA"/>
</dbReference>
<gene>
    <name evidence="8" type="ORF">CCR94_24040</name>
</gene>
<dbReference type="InterPro" id="IPR026024">
    <property type="entry name" value="Chemotaxis_MeTrfase_CheR"/>
</dbReference>
<name>A0A2S6MU33_9HYPH</name>
<keyword evidence="3 5" id="KW-0808">Transferase</keyword>
<evidence type="ECO:0000256" key="4">
    <source>
        <dbReference type="ARBA" id="ARBA00022691"/>
    </source>
</evidence>
<dbReference type="GO" id="GO:0008983">
    <property type="term" value="F:protein-glutamate O-methyltransferase activity"/>
    <property type="evidence" value="ECO:0007669"/>
    <property type="project" value="UniProtKB-EC"/>
</dbReference>
<keyword evidence="9" id="KW-1185">Reference proteome</keyword>
<dbReference type="PIRSF" id="PIRSF000410">
    <property type="entry name" value="CheR"/>
    <property type="match status" value="1"/>
</dbReference>
<dbReference type="Proteomes" id="UP000239089">
    <property type="component" value="Unassembled WGS sequence"/>
</dbReference>
<keyword evidence="2 5" id="KW-0489">Methyltransferase</keyword>
<keyword evidence="4 5" id="KW-0949">S-adenosyl-L-methionine</keyword>
<dbReference type="PROSITE" id="PS50123">
    <property type="entry name" value="CHER"/>
    <property type="match status" value="1"/>
</dbReference>
<sequence>MLYADARIFLTENKASLVYSRLIKRLRALNLESFSDYCALLREEDNGERQEMLSALTTNVTRFFRERHHFDHLEHSVLPPLLARARRGERARLWSAACSSGEEPYSIALTALHLDPRVADLDIKVLATDIDPRMIAHGREGLYPEAALVEDVPPQALQRYFAKEGAGRRAGADLRRMIAFRRLNLNAAWPMRGPFDAIFCRNVAIYFDDATQRALWAKFAAMLAPGGWLYIGHSERVDGPAAACFDSAGVTSYRRNTATAPEVSS</sequence>
<dbReference type="PANTHER" id="PTHR24422:SF19">
    <property type="entry name" value="CHEMOTAXIS PROTEIN METHYLTRANSFERASE"/>
    <property type="match status" value="1"/>
</dbReference>
<evidence type="ECO:0000256" key="5">
    <source>
        <dbReference type="PIRNR" id="PIRNR000410"/>
    </source>
</evidence>
<feature type="binding site" evidence="6">
    <location>
        <begin position="201"/>
        <end position="202"/>
    </location>
    <ligand>
        <name>S-adenosyl-L-methionine</name>
        <dbReference type="ChEBI" id="CHEBI:59789"/>
    </ligand>
</feature>
<feature type="domain" description="CheR-type methyltransferase" evidence="7">
    <location>
        <begin position="1"/>
        <end position="258"/>
    </location>
</feature>
<dbReference type="InterPro" id="IPR029063">
    <property type="entry name" value="SAM-dependent_MTases_sf"/>
</dbReference>
<evidence type="ECO:0000313" key="8">
    <source>
        <dbReference type="EMBL" id="PPQ25867.1"/>
    </source>
</evidence>
<dbReference type="SMART" id="SM00138">
    <property type="entry name" value="MeTrc"/>
    <property type="match status" value="1"/>
</dbReference>
<dbReference type="InterPro" id="IPR036804">
    <property type="entry name" value="CheR_N_sf"/>
</dbReference>
<evidence type="ECO:0000256" key="3">
    <source>
        <dbReference type="ARBA" id="ARBA00022679"/>
    </source>
</evidence>
<feature type="binding site" evidence="6">
    <location>
        <position position="129"/>
    </location>
    <ligand>
        <name>S-adenosyl-L-methionine</name>
        <dbReference type="ChEBI" id="CHEBI:59789"/>
    </ligand>
</feature>
<dbReference type="PANTHER" id="PTHR24422">
    <property type="entry name" value="CHEMOTAXIS PROTEIN METHYLTRANSFERASE"/>
    <property type="match status" value="1"/>
</dbReference>
<evidence type="ECO:0000256" key="2">
    <source>
        <dbReference type="ARBA" id="ARBA00022603"/>
    </source>
</evidence>
<dbReference type="InterPro" id="IPR050903">
    <property type="entry name" value="Bact_Chemotaxis_MeTrfase"/>
</dbReference>
<comment type="catalytic activity">
    <reaction evidence="1 5">
        <text>L-glutamyl-[protein] + S-adenosyl-L-methionine = [protein]-L-glutamate 5-O-methyl ester + S-adenosyl-L-homocysteine</text>
        <dbReference type="Rhea" id="RHEA:24452"/>
        <dbReference type="Rhea" id="RHEA-COMP:10208"/>
        <dbReference type="Rhea" id="RHEA-COMP:10311"/>
        <dbReference type="ChEBI" id="CHEBI:29973"/>
        <dbReference type="ChEBI" id="CHEBI:57856"/>
        <dbReference type="ChEBI" id="CHEBI:59789"/>
        <dbReference type="ChEBI" id="CHEBI:82795"/>
        <dbReference type="EC" id="2.1.1.80"/>
    </reaction>
</comment>
<dbReference type="Pfam" id="PF03705">
    <property type="entry name" value="CheR_N"/>
    <property type="match status" value="1"/>
</dbReference>
<dbReference type="InterPro" id="IPR022642">
    <property type="entry name" value="CheR_C"/>
</dbReference>
<feature type="binding site" evidence="6">
    <location>
        <position position="103"/>
    </location>
    <ligand>
        <name>S-adenosyl-L-methionine</name>
        <dbReference type="ChEBI" id="CHEBI:59789"/>
    </ligand>
</feature>
<evidence type="ECO:0000313" key="9">
    <source>
        <dbReference type="Proteomes" id="UP000239089"/>
    </source>
</evidence>
<evidence type="ECO:0000259" key="7">
    <source>
        <dbReference type="PROSITE" id="PS50123"/>
    </source>
</evidence>
<feature type="binding site" evidence="6">
    <location>
        <position position="61"/>
    </location>
    <ligand>
        <name>S-adenosyl-L-methionine</name>
        <dbReference type="ChEBI" id="CHEBI:59789"/>
    </ligand>
</feature>
<comment type="caution">
    <text evidence="8">The sequence shown here is derived from an EMBL/GenBank/DDBJ whole genome shotgun (WGS) entry which is preliminary data.</text>
</comment>
<dbReference type="OrthoDB" id="9816309at2"/>
<dbReference type="InterPro" id="IPR022641">
    <property type="entry name" value="CheR_N"/>
</dbReference>
<comment type="function">
    <text evidence="5">Methylation of the membrane-bound methyl-accepting chemotaxis proteins (MCP) to form gamma-glutamyl methyl ester residues in MCP.</text>
</comment>
<feature type="binding site" evidence="6">
    <location>
        <position position="59"/>
    </location>
    <ligand>
        <name>S-adenosyl-L-methionine</name>
        <dbReference type="ChEBI" id="CHEBI:59789"/>
    </ligand>
</feature>
<dbReference type="Gene3D" id="1.10.155.10">
    <property type="entry name" value="Chemotaxis receptor methyltransferase CheR, N-terminal domain"/>
    <property type="match status" value="1"/>
</dbReference>
<feature type="binding site" evidence="6">
    <location>
        <begin position="184"/>
        <end position="185"/>
    </location>
    <ligand>
        <name>S-adenosyl-L-methionine</name>
        <dbReference type="ChEBI" id="CHEBI:59789"/>
    </ligand>
</feature>
<organism evidence="8 9">
    <name type="scientific">Rhodoblastus sphagnicola</name>
    <dbReference type="NCBI Taxonomy" id="333368"/>
    <lineage>
        <taxon>Bacteria</taxon>
        <taxon>Pseudomonadati</taxon>
        <taxon>Pseudomonadota</taxon>
        <taxon>Alphaproteobacteria</taxon>
        <taxon>Hyphomicrobiales</taxon>
        <taxon>Rhodoblastaceae</taxon>
        <taxon>Rhodoblastus</taxon>
    </lineage>
</organism>